<feature type="region of interest" description="Disordered" evidence="2">
    <location>
        <begin position="1052"/>
        <end position="1093"/>
    </location>
</feature>
<dbReference type="SUPFAM" id="SSF56219">
    <property type="entry name" value="DNase I-like"/>
    <property type="match status" value="2"/>
</dbReference>
<dbReference type="SMART" id="SM00596">
    <property type="entry name" value="PRE_C2HC"/>
    <property type="match status" value="1"/>
</dbReference>
<dbReference type="Proteomes" id="UP000515164">
    <property type="component" value="Unplaced"/>
</dbReference>
<sequence length="2008" mass="223451">MDIENLSNKVYGAGEGYPSTGAAVGSEVGPTASTSRDHGRSRVDRQAPGRVSTPGNGTGDRRRTTGGQPEDNRMETAEESSRRVTRRSLRAADRPEGVFLTPARLDDGTSPMAGGSRARARSDDEDPTASITSRSASAASRGKKRRIAATTPEVSEELEAEMRTSSPADISAGLTMHVSEIMHVATASTNLKGTYIRSLKNAASYITAAWNTESSRRTRPARGTDDVDTRLSVLENENAALRQELRRLAARVHECPRCTNATPEYDRPPREDGNDRTRLDALERVVRELGPSILRTIEEQFGDTRWHHPPEARPSKDHSVDPRAAQPTSPPREQEDGGWELAETKKKRRRRRKKPNGTKTAAAAVGGEAARKGPTAPPPTRTRQHQPQPGRTAGTPKQSAPATQKGPLNTPKVATPPRAPRTSAVTLTLNEGARMSYTDVLEAARTRIPLSELGMERLEMKKAMTGAIIIKVPGDKDRGKATLLATRLAQALDPTAVRIATPTRMAELRVTGIDISVKREELQKVLASAAGCGSAEVQVGEIGATRGGLGTAWIKCPAAGARKLAQAEKDSHRLVNREDKGHPEAAVAVLQVCGGNGHHARDCPASTPKCPLCESLGAPANHRMGGEACTPPKVKRKRPIRQPTAAAAAAAGAEGTPGSAAEPTAADGREEAMETIRENEVALAAVAEPYRIPDSPNWVGDLNGSAGITWTAAPGVLLDRGSGFVAVEWRGAAVVAVYVSPNIDLAAYGDFLDRVGECIGRCLPRQVLVLGDFNAHSTQWGNPRTNPRGRMLTDWAAGLGFLLANRGSAGTCVAWRGSSVVDITWATPELLRRIHDWRVAEGVEALSDHLYILMEVALGAEDDAGRRRRPGENRRRPPPRWRFKERGKKMLRAATIVSAWSWDARRTTGQESIDEEAEELRRYMCAACDASMPRSVPGGGGRRDQRMYWWTPEIAEMRENCVRARRRFLRASRRRLARDEEQISSCYEEYREARRTLQREIKTAKARCWTELIEEVESDPWGRPYKVVTKKLRPSAPPLTSNMDPALLDNVIGTLFPPEDTDTSQPAPSSPSVDDDDDDEEAATTTATGWSEELRVTEEELFEATRRMASHDVAPGPDGIPGRAWVETIVTMAPRLRHLFTRCLQEGVYPRSWRTARLVLLRKEGRPPDSPSAYRPICLLDEVGKMLERIIAARLEAHMTERAPGWHDSQYGFRRGRSTVDAVKRVKTMAEDKVSREGMAVAVSLDVTNAFNSIPWARIVEALRHFEVPAYLVGIIRAYLTDRYIVYAGKNGEERRRIERGVPQGSVLGPILWITAYDSVLRCPMPPGPGMVCYADDTLVLAGGRWWHDTANRTEDAVAFAVRAIRRLGLTVSPAKSEALWFFDQRRRGTPPPGLSVNIGGEEVPVKRQMKYLGLTIDSRWTFGPHFEQLVPKATAAANALCGLLPNIGGAGSRIRRLYEGVVRSRVLYGAPVWARSLTASRRSLTLLRRLQRTTAIRIARGYRTTSYASATVLAASPPFELQALALERVYEHQRGPTPSTASQPAPNIWEEAKKETWERWRSQLIQEDAVRPHRAVRAVLPNWEAWRDRSGAPLTFRMTQVLTGHGVFGEYLLRIRREATSVCHHCKEEEDTAQHTLEFCPAWAEPRCVLRLEIGESLAPEAVVAAMLRGRQEFAAIRTYCEQVMLTKERAERNRERPRDPSRTSQRPRNTTRRRGATPPPTQPRPPYDTKQPLPLFLIELEPKNNNKEIFDIKKFLNTLITVEPPRHKKDIPQCMRCQQYGHTKNYCNRNPTIYTNSHTHQDSTVTETSTNIQHVMNINHNNTNTFGSRSYAQAAKQSTPLDNQIQNNNIDDATEIKELIKLSIKNTEIQVCKEYIQATTVTVQTSSNYVPQQHKITSQMWEEYFQHLGDKYIAAGDYNSKHTLWGSRITTPRESVEEYNNTRHSVTGFTPNYLLYGKRIEIVPKGTIENKIDLERDREEAFKNSMRNFEINKQKYKHQLHELFVN</sequence>
<dbReference type="GO" id="GO:0071897">
    <property type="term" value="P:DNA biosynthetic process"/>
    <property type="evidence" value="ECO:0007669"/>
    <property type="project" value="UniProtKB-ARBA"/>
</dbReference>
<feature type="compositionally biased region" description="Low complexity" evidence="2">
    <location>
        <begin position="643"/>
        <end position="663"/>
    </location>
</feature>
<dbReference type="Gene3D" id="3.60.10.10">
    <property type="entry name" value="Endonuclease/exonuclease/phosphatase"/>
    <property type="match status" value="1"/>
</dbReference>
<evidence type="ECO:0000313" key="5">
    <source>
        <dbReference type="RefSeq" id="XP_033318175.1"/>
    </source>
</evidence>
<feature type="compositionally biased region" description="Basic and acidic residues" evidence="2">
    <location>
        <begin position="70"/>
        <end position="82"/>
    </location>
</feature>
<dbReference type="PANTHER" id="PTHR19446">
    <property type="entry name" value="REVERSE TRANSCRIPTASES"/>
    <property type="match status" value="1"/>
</dbReference>
<feature type="compositionally biased region" description="Basic and acidic residues" evidence="2">
    <location>
        <begin position="1690"/>
        <end position="1703"/>
    </location>
</feature>
<feature type="compositionally biased region" description="Basic and acidic residues" evidence="2">
    <location>
        <begin position="300"/>
        <end position="321"/>
    </location>
</feature>
<feature type="compositionally biased region" description="Low complexity" evidence="2">
    <location>
        <begin position="357"/>
        <end position="374"/>
    </location>
</feature>
<feature type="compositionally biased region" description="Low complexity" evidence="2">
    <location>
        <begin position="128"/>
        <end position="140"/>
    </location>
</feature>
<dbReference type="PROSITE" id="PS50878">
    <property type="entry name" value="RT_POL"/>
    <property type="match status" value="1"/>
</dbReference>
<dbReference type="Pfam" id="PF14529">
    <property type="entry name" value="Exo_endo_phos_2"/>
    <property type="match status" value="1"/>
</dbReference>
<feature type="region of interest" description="Disordered" evidence="2">
    <location>
        <begin position="624"/>
        <end position="668"/>
    </location>
</feature>
<feature type="region of interest" description="Disordered" evidence="2">
    <location>
        <begin position="300"/>
        <end position="420"/>
    </location>
</feature>
<name>A0A6P8NV23_9HYME</name>
<dbReference type="Pfam" id="PF00078">
    <property type="entry name" value="RVT_1"/>
    <property type="match status" value="1"/>
</dbReference>
<dbReference type="InterPro" id="IPR005135">
    <property type="entry name" value="Endo/exonuclease/phosphatase"/>
</dbReference>
<feature type="compositionally biased region" description="Polar residues" evidence="2">
    <location>
        <begin position="1063"/>
        <end position="1072"/>
    </location>
</feature>
<proteinExistence type="predicted"/>
<dbReference type="CDD" id="cd09077">
    <property type="entry name" value="R1-I-EN"/>
    <property type="match status" value="1"/>
</dbReference>
<feature type="domain" description="Reverse transcriptase" evidence="3">
    <location>
        <begin position="1142"/>
        <end position="1417"/>
    </location>
</feature>
<feature type="compositionally biased region" description="Acidic residues" evidence="2">
    <location>
        <begin position="1073"/>
        <end position="1082"/>
    </location>
</feature>
<feature type="region of interest" description="Disordered" evidence="2">
    <location>
        <begin position="258"/>
        <end position="279"/>
    </location>
</feature>
<dbReference type="GeneID" id="117215808"/>
<feature type="region of interest" description="Disordered" evidence="2">
    <location>
        <begin position="1690"/>
        <end position="1733"/>
    </location>
</feature>
<accession>A0A6P8NV23</accession>
<evidence type="ECO:0000256" key="2">
    <source>
        <dbReference type="SAM" id="MobiDB-lite"/>
    </source>
</evidence>
<dbReference type="InterPro" id="IPR006579">
    <property type="entry name" value="Pre_C2HC_dom"/>
</dbReference>
<dbReference type="CDD" id="cd01650">
    <property type="entry name" value="RT_nLTR_like"/>
    <property type="match status" value="1"/>
</dbReference>
<feature type="region of interest" description="Disordered" evidence="2">
    <location>
        <begin position="1"/>
        <end position="164"/>
    </location>
</feature>
<dbReference type="GO" id="GO:0003824">
    <property type="term" value="F:catalytic activity"/>
    <property type="evidence" value="ECO:0007669"/>
    <property type="project" value="InterPro"/>
</dbReference>
<gene>
    <name evidence="5" type="primary">LOC117215808</name>
</gene>
<feature type="compositionally biased region" description="Pro residues" evidence="2">
    <location>
        <begin position="1719"/>
        <end position="1728"/>
    </location>
</feature>
<organism evidence="4 5">
    <name type="scientific">Bombus bifarius</name>
    <dbReference type="NCBI Taxonomy" id="103933"/>
    <lineage>
        <taxon>Eukaryota</taxon>
        <taxon>Metazoa</taxon>
        <taxon>Ecdysozoa</taxon>
        <taxon>Arthropoda</taxon>
        <taxon>Hexapoda</taxon>
        <taxon>Insecta</taxon>
        <taxon>Pterygota</taxon>
        <taxon>Neoptera</taxon>
        <taxon>Endopterygota</taxon>
        <taxon>Hymenoptera</taxon>
        <taxon>Apocrita</taxon>
        <taxon>Aculeata</taxon>
        <taxon>Apoidea</taxon>
        <taxon>Anthophila</taxon>
        <taxon>Apidae</taxon>
        <taxon>Bombus</taxon>
        <taxon>Pyrobombus</taxon>
    </lineage>
</organism>
<protein>
    <submittedName>
        <fullName evidence="5">Uncharacterized protein LOC117215808</fullName>
    </submittedName>
</protein>
<dbReference type="KEGG" id="bbif:117215808"/>
<dbReference type="InterPro" id="IPR000477">
    <property type="entry name" value="RT_dom"/>
</dbReference>
<reference evidence="5" key="1">
    <citation type="submission" date="2025-08" db="UniProtKB">
        <authorList>
            <consortium name="RefSeq"/>
        </authorList>
    </citation>
    <scope>IDENTIFICATION</scope>
    <source>
        <tissue evidence="5">Muscle</tissue>
    </source>
</reference>
<feature type="compositionally biased region" description="Basic and acidic residues" evidence="2">
    <location>
        <begin position="35"/>
        <end position="47"/>
    </location>
</feature>
<evidence type="ECO:0000256" key="1">
    <source>
        <dbReference type="SAM" id="Coils"/>
    </source>
</evidence>
<feature type="compositionally biased region" description="Basic residues" evidence="2">
    <location>
        <begin position="345"/>
        <end position="356"/>
    </location>
</feature>
<keyword evidence="1" id="KW-0175">Coiled coil</keyword>
<dbReference type="SUPFAM" id="SSF56672">
    <property type="entry name" value="DNA/RNA polymerases"/>
    <property type="match status" value="1"/>
</dbReference>
<keyword evidence="4" id="KW-1185">Reference proteome</keyword>
<feature type="coiled-coil region" evidence="1">
    <location>
        <begin position="224"/>
        <end position="251"/>
    </location>
</feature>
<dbReference type="RefSeq" id="XP_033318175.1">
    <property type="nucleotide sequence ID" value="XM_033462284.1"/>
</dbReference>
<dbReference type="InterPro" id="IPR036691">
    <property type="entry name" value="Endo/exonu/phosph_ase_sf"/>
</dbReference>
<evidence type="ECO:0000313" key="4">
    <source>
        <dbReference type="Proteomes" id="UP000515164"/>
    </source>
</evidence>
<dbReference type="InterPro" id="IPR043502">
    <property type="entry name" value="DNA/RNA_pol_sf"/>
</dbReference>
<feature type="compositionally biased region" description="Basic and acidic residues" evidence="2">
    <location>
        <begin position="264"/>
        <end position="279"/>
    </location>
</feature>
<evidence type="ECO:0000259" key="3">
    <source>
        <dbReference type="PROSITE" id="PS50878"/>
    </source>
</evidence>
<dbReference type="Pfam" id="PF07530">
    <property type="entry name" value="PRE_C2HC"/>
    <property type="match status" value="1"/>
</dbReference>